<protein>
    <recommendedName>
        <fullName evidence="3">RNA helicase</fullName>
    </recommendedName>
</protein>
<keyword evidence="2" id="KW-1185">Reference proteome</keyword>
<sequence>MALEVARALASYGAGLLVPGRSGITAKPWPTPPLRPGGVAFFLTPPKAQAHAMERYCESLSLAGYSPASGHFVVYGWVKLSADNRKQALLDLDPVIEALKGLPKQMREFVVKPCPEEVIILAFHWLAERDGLEAAAAGLLQFDLYARPSEIFDLIWEDVIAPSPRA</sequence>
<dbReference type="EMBL" id="CAUYUJ010015653">
    <property type="protein sequence ID" value="CAK0856598.1"/>
    <property type="molecule type" value="Genomic_DNA"/>
</dbReference>
<evidence type="ECO:0008006" key="3">
    <source>
        <dbReference type="Google" id="ProtNLM"/>
    </source>
</evidence>
<reference evidence="1" key="1">
    <citation type="submission" date="2023-10" db="EMBL/GenBank/DDBJ databases">
        <authorList>
            <person name="Chen Y."/>
            <person name="Shah S."/>
            <person name="Dougan E. K."/>
            <person name="Thang M."/>
            <person name="Chan C."/>
        </authorList>
    </citation>
    <scope>NUCLEOTIDE SEQUENCE [LARGE SCALE GENOMIC DNA]</scope>
</reference>
<gene>
    <name evidence="1" type="ORF">PCOR1329_LOCUS46967</name>
</gene>
<evidence type="ECO:0000313" key="1">
    <source>
        <dbReference type="EMBL" id="CAK0856598.1"/>
    </source>
</evidence>
<name>A0ABN9UB97_9DINO</name>
<accession>A0ABN9UB97</accession>
<evidence type="ECO:0000313" key="2">
    <source>
        <dbReference type="Proteomes" id="UP001189429"/>
    </source>
</evidence>
<organism evidence="1 2">
    <name type="scientific">Prorocentrum cordatum</name>
    <dbReference type="NCBI Taxonomy" id="2364126"/>
    <lineage>
        <taxon>Eukaryota</taxon>
        <taxon>Sar</taxon>
        <taxon>Alveolata</taxon>
        <taxon>Dinophyceae</taxon>
        <taxon>Prorocentrales</taxon>
        <taxon>Prorocentraceae</taxon>
        <taxon>Prorocentrum</taxon>
    </lineage>
</organism>
<proteinExistence type="predicted"/>
<dbReference type="Proteomes" id="UP001189429">
    <property type="component" value="Unassembled WGS sequence"/>
</dbReference>
<comment type="caution">
    <text evidence="1">The sequence shown here is derived from an EMBL/GenBank/DDBJ whole genome shotgun (WGS) entry which is preliminary data.</text>
</comment>